<proteinExistence type="predicted"/>
<reference evidence="1 2" key="1">
    <citation type="submission" date="2018-06" db="EMBL/GenBank/DDBJ databases">
        <authorList>
            <consortium name="Pathogen Informatics"/>
            <person name="Doyle S."/>
        </authorList>
    </citation>
    <scope>NUCLEOTIDE SEQUENCE [LARGE SCALE GENOMIC DNA]</scope>
    <source>
        <strain evidence="1 2">NCTC11685</strain>
    </source>
</reference>
<evidence type="ECO:0000313" key="2">
    <source>
        <dbReference type="Proteomes" id="UP000254863"/>
    </source>
</evidence>
<sequence>MLSEKIALNQRQRFRAASGEIFSQMNPVVSGIALLAEHHNPVLLMKVTVDALLKKMVADHTVSDQH</sequence>
<gene>
    <name evidence="1" type="ORF">NCTC11685_06353</name>
</gene>
<protein>
    <submittedName>
        <fullName evidence="1">Uncharacterized protein</fullName>
    </submittedName>
</protein>
<name>A0A7H4PKW1_9ENTR</name>
<evidence type="ECO:0000313" key="1">
    <source>
        <dbReference type="EMBL" id="STW79034.1"/>
    </source>
</evidence>
<comment type="caution">
    <text evidence="1">The sequence shown here is derived from an EMBL/GenBank/DDBJ whole genome shotgun (WGS) entry which is preliminary data.</text>
</comment>
<organism evidence="1 2">
    <name type="scientific">Klebsiella michiganensis</name>
    <dbReference type="NCBI Taxonomy" id="1134687"/>
    <lineage>
        <taxon>Bacteria</taxon>
        <taxon>Pseudomonadati</taxon>
        <taxon>Pseudomonadota</taxon>
        <taxon>Gammaproteobacteria</taxon>
        <taxon>Enterobacterales</taxon>
        <taxon>Enterobacteriaceae</taxon>
        <taxon>Klebsiella/Raoultella group</taxon>
        <taxon>Klebsiella</taxon>
    </lineage>
</organism>
<accession>A0A7H4PKW1</accession>
<dbReference type="AlphaFoldDB" id="A0A7H4PKW1"/>
<dbReference type="EMBL" id="UGMS01000003">
    <property type="protein sequence ID" value="STW79034.1"/>
    <property type="molecule type" value="Genomic_DNA"/>
</dbReference>
<dbReference type="Proteomes" id="UP000254863">
    <property type="component" value="Unassembled WGS sequence"/>
</dbReference>